<keyword evidence="8" id="KW-0106">Calcium</keyword>
<evidence type="ECO:0000256" key="6">
    <source>
        <dbReference type="ARBA" id="ARBA00022553"/>
    </source>
</evidence>
<keyword evidence="9" id="KW-0282">Flagellum</keyword>
<feature type="compositionally biased region" description="Polar residues" evidence="16">
    <location>
        <begin position="3560"/>
        <end position="3597"/>
    </location>
</feature>
<keyword evidence="6" id="KW-0597">Phosphoprotein</keyword>
<keyword evidence="10" id="KW-0969">Cilium</keyword>
<evidence type="ECO:0000256" key="4">
    <source>
        <dbReference type="ARBA" id="ARBA00015158"/>
    </source>
</evidence>
<evidence type="ECO:0000256" key="17">
    <source>
        <dbReference type="SAM" id="SignalP"/>
    </source>
</evidence>
<dbReference type="HOGENOM" id="CLU_223615_0_0_1"/>
<feature type="compositionally biased region" description="Acidic residues" evidence="16">
    <location>
        <begin position="565"/>
        <end position="576"/>
    </location>
</feature>
<feature type="region of interest" description="Disordered" evidence="16">
    <location>
        <begin position="1084"/>
        <end position="1121"/>
    </location>
</feature>
<dbReference type="GO" id="GO:0005743">
    <property type="term" value="C:mitochondrial inner membrane"/>
    <property type="evidence" value="ECO:0000318"/>
    <property type="project" value="GO_Central"/>
</dbReference>
<comment type="function">
    <text evidence="15">Calcium-binding protein. Essential for maintaining the structural integrity of the sperm flagella.</text>
</comment>
<feature type="region of interest" description="Disordered" evidence="16">
    <location>
        <begin position="917"/>
        <end position="942"/>
    </location>
</feature>
<evidence type="ECO:0000313" key="18">
    <source>
        <dbReference type="Ensembl" id="ENSMODP00000040312.2"/>
    </source>
</evidence>
<dbReference type="PANTHER" id="PTHR22810:SF1">
    <property type="entry name" value="CALCIUM-BINDING AND SPERMATID-SPECIFIC PROTEIN 1"/>
    <property type="match status" value="1"/>
</dbReference>
<feature type="signal peptide" evidence="17">
    <location>
        <begin position="1"/>
        <end position="48"/>
    </location>
</feature>
<keyword evidence="5" id="KW-0963">Cytoplasm</keyword>
<feature type="region of interest" description="Disordered" evidence="16">
    <location>
        <begin position="1017"/>
        <end position="1058"/>
    </location>
</feature>
<feature type="region of interest" description="Disordered" evidence="16">
    <location>
        <begin position="772"/>
        <end position="796"/>
    </location>
</feature>
<keyword evidence="17" id="KW-0732">Signal</keyword>
<dbReference type="GO" id="GO:0001669">
    <property type="term" value="C:acrosomal vesicle"/>
    <property type="evidence" value="ECO:0007669"/>
    <property type="project" value="UniProtKB-SubCell"/>
</dbReference>
<feature type="compositionally biased region" description="Basic and acidic residues" evidence="16">
    <location>
        <begin position="4075"/>
        <end position="4085"/>
    </location>
</feature>
<evidence type="ECO:0000256" key="14">
    <source>
        <dbReference type="ARBA" id="ARBA00023329"/>
    </source>
</evidence>
<keyword evidence="14" id="KW-0968">Cytoplasmic vesicle</keyword>
<accession>K7E3G0</accession>
<dbReference type="InterPro" id="IPR026118">
    <property type="entry name" value="Ca-bd_spermatid"/>
</dbReference>
<keyword evidence="19" id="KW-1185">Reference proteome</keyword>
<proteinExistence type="predicted"/>
<feature type="region of interest" description="Disordered" evidence="16">
    <location>
        <begin position="4443"/>
        <end position="4485"/>
    </location>
</feature>
<feature type="region of interest" description="Disordered" evidence="16">
    <location>
        <begin position="261"/>
        <end position="314"/>
    </location>
</feature>
<evidence type="ECO:0000256" key="7">
    <source>
        <dbReference type="ARBA" id="ARBA00022792"/>
    </source>
</evidence>
<feature type="compositionally biased region" description="Low complexity" evidence="16">
    <location>
        <begin position="2636"/>
        <end position="2653"/>
    </location>
</feature>
<organism evidence="18 19">
    <name type="scientific">Monodelphis domestica</name>
    <name type="common">Gray short-tailed opossum</name>
    <dbReference type="NCBI Taxonomy" id="13616"/>
    <lineage>
        <taxon>Eukaryota</taxon>
        <taxon>Metazoa</taxon>
        <taxon>Chordata</taxon>
        <taxon>Craniata</taxon>
        <taxon>Vertebrata</taxon>
        <taxon>Euteleostomi</taxon>
        <taxon>Mammalia</taxon>
        <taxon>Metatheria</taxon>
        <taxon>Didelphimorphia</taxon>
        <taxon>Didelphidae</taxon>
        <taxon>Monodelphis</taxon>
    </lineage>
</organism>
<feature type="region of interest" description="Disordered" evidence="16">
    <location>
        <begin position="196"/>
        <end position="234"/>
    </location>
</feature>
<feature type="compositionally biased region" description="Acidic residues" evidence="16">
    <location>
        <begin position="4475"/>
        <end position="4485"/>
    </location>
</feature>
<evidence type="ECO:0000256" key="10">
    <source>
        <dbReference type="ARBA" id="ARBA00023069"/>
    </source>
</evidence>
<comment type="subcellular location">
    <subcellularLocation>
        <location evidence="2">Cell projection</location>
        <location evidence="2">Cilium</location>
        <location evidence="2">Flagellum</location>
    </subcellularLocation>
    <subcellularLocation>
        <location evidence="1">Cytoplasmic vesicle</location>
        <location evidence="1">Secretory vesicle</location>
        <location evidence="1">Acrosome</location>
    </subcellularLocation>
    <subcellularLocation>
        <location evidence="3">Mitochondrion inner membrane</location>
    </subcellularLocation>
</comment>
<protein>
    <recommendedName>
        <fullName evidence="4">Calcium-binding and spermatid-specific protein 1</fullName>
    </recommendedName>
</protein>
<dbReference type="GeneTree" id="ENSGT00390000015647"/>
<feature type="region of interest" description="Disordered" evidence="16">
    <location>
        <begin position="332"/>
        <end position="610"/>
    </location>
</feature>
<keyword evidence="7" id="KW-0999">Mitochondrion inner membrane</keyword>
<feature type="compositionally biased region" description="Polar residues" evidence="16">
    <location>
        <begin position="1085"/>
        <end position="1099"/>
    </location>
</feature>
<dbReference type="OMA" id="YTAGHVN"/>
<feature type="compositionally biased region" description="Polar residues" evidence="16">
    <location>
        <begin position="927"/>
        <end position="938"/>
    </location>
</feature>
<evidence type="ECO:0000256" key="2">
    <source>
        <dbReference type="ARBA" id="ARBA00004230"/>
    </source>
</evidence>
<feature type="compositionally biased region" description="Basic and acidic residues" evidence="16">
    <location>
        <begin position="2439"/>
        <end position="2452"/>
    </location>
</feature>
<dbReference type="eggNOG" id="ENOG502S9PR">
    <property type="taxonomic scope" value="Eukaryota"/>
</dbReference>
<dbReference type="Bgee" id="ENSMODG00000029792">
    <property type="expression patterns" value="Expressed in spermatocyte and 5 other cell types or tissues"/>
</dbReference>
<evidence type="ECO:0000256" key="12">
    <source>
        <dbReference type="ARBA" id="ARBA00023136"/>
    </source>
</evidence>
<reference evidence="18" key="2">
    <citation type="submission" date="2025-08" db="UniProtKB">
        <authorList>
            <consortium name="Ensembl"/>
        </authorList>
    </citation>
    <scope>IDENTIFICATION</scope>
</reference>
<feature type="compositionally biased region" description="Low complexity" evidence="16">
    <location>
        <begin position="554"/>
        <end position="564"/>
    </location>
</feature>
<keyword evidence="11" id="KW-0496">Mitochondrion</keyword>
<evidence type="ECO:0000256" key="9">
    <source>
        <dbReference type="ARBA" id="ARBA00022846"/>
    </source>
</evidence>
<dbReference type="GO" id="GO:0031514">
    <property type="term" value="C:motile cilium"/>
    <property type="evidence" value="ECO:0000318"/>
    <property type="project" value="GO_Central"/>
</dbReference>
<dbReference type="PANTHER" id="PTHR22810">
    <property type="entry name" value="TESTIS DEVELOPMENT PROTEIN NYD-SP26"/>
    <property type="match status" value="1"/>
</dbReference>
<feature type="compositionally biased region" description="Low complexity" evidence="16">
    <location>
        <begin position="411"/>
        <end position="431"/>
    </location>
</feature>
<evidence type="ECO:0000256" key="11">
    <source>
        <dbReference type="ARBA" id="ARBA00023128"/>
    </source>
</evidence>
<evidence type="ECO:0000256" key="16">
    <source>
        <dbReference type="SAM" id="MobiDB-lite"/>
    </source>
</evidence>
<keyword evidence="13" id="KW-0966">Cell projection</keyword>
<evidence type="ECO:0000313" key="19">
    <source>
        <dbReference type="Proteomes" id="UP000002280"/>
    </source>
</evidence>
<reference evidence="18" key="3">
    <citation type="submission" date="2025-09" db="UniProtKB">
        <authorList>
            <consortium name="Ensembl"/>
        </authorList>
    </citation>
    <scope>IDENTIFICATION</scope>
</reference>
<evidence type="ECO:0000256" key="13">
    <source>
        <dbReference type="ARBA" id="ARBA00023273"/>
    </source>
</evidence>
<feature type="compositionally biased region" description="Pro residues" evidence="16">
    <location>
        <begin position="477"/>
        <end position="488"/>
    </location>
</feature>
<evidence type="ECO:0000256" key="15">
    <source>
        <dbReference type="ARBA" id="ARBA00045943"/>
    </source>
</evidence>
<feature type="region of interest" description="Disordered" evidence="16">
    <location>
        <begin position="2631"/>
        <end position="2653"/>
    </location>
</feature>
<feature type="compositionally biased region" description="Low complexity" evidence="16">
    <location>
        <begin position="205"/>
        <end position="234"/>
    </location>
</feature>
<keyword evidence="12" id="KW-0472">Membrane</keyword>
<dbReference type="Ensembl" id="ENSMODT00000043416.2">
    <property type="protein sequence ID" value="ENSMODP00000040312.2"/>
    <property type="gene ID" value="ENSMODG00000029792.2"/>
</dbReference>
<feature type="region of interest" description="Disordered" evidence="16">
    <location>
        <begin position="4073"/>
        <end position="4104"/>
    </location>
</feature>
<evidence type="ECO:0000256" key="5">
    <source>
        <dbReference type="ARBA" id="ARBA00022490"/>
    </source>
</evidence>
<feature type="region of interest" description="Disordered" evidence="16">
    <location>
        <begin position="2434"/>
        <end position="2463"/>
    </location>
</feature>
<feature type="chain" id="PRO_5023810911" description="Calcium-binding and spermatid-specific protein 1" evidence="17">
    <location>
        <begin position="49"/>
        <end position="4485"/>
    </location>
</feature>
<dbReference type="GO" id="GO:0005509">
    <property type="term" value="F:calcium ion binding"/>
    <property type="evidence" value="ECO:0000318"/>
    <property type="project" value="GO_Central"/>
</dbReference>
<feature type="region of interest" description="Disordered" evidence="16">
    <location>
        <begin position="3560"/>
        <end position="3598"/>
    </location>
</feature>
<feature type="compositionally biased region" description="Basic and acidic residues" evidence="16">
    <location>
        <begin position="2383"/>
        <end position="2402"/>
    </location>
</feature>
<feature type="region of interest" description="Disordered" evidence="16">
    <location>
        <begin position="2383"/>
        <end position="2408"/>
    </location>
</feature>
<feature type="compositionally biased region" description="Polar residues" evidence="16">
    <location>
        <begin position="4443"/>
        <end position="4458"/>
    </location>
</feature>
<dbReference type="Proteomes" id="UP000002280">
    <property type="component" value="Chromosome 5"/>
</dbReference>
<evidence type="ECO:0000256" key="8">
    <source>
        <dbReference type="ARBA" id="ARBA00022837"/>
    </source>
</evidence>
<dbReference type="InParanoid" id="K7E3G0"/>
<sequence length="4485" mass="479049">MCVRACVRVHCVCACTCVVYVCACMHVCACVACAFCVCMCVCVRCACACMCVHCACVCVRVHVCALCVCACVRVLRACVVYVRARVHSACACVCMCASCVCMHVCALCVCTCVRVRTPAGSRFEIHTFAMNSVLPGPLSPGFLTDISRGGFRGALCHATRASLASVAAARLLGGFSGAHHESTPLPSLQCSVSEDTAREPGEFLPSDSPASPSPAKLTSRSQASHGSSSVAGAAARDWRPFKGARRRARFSVGPTHSFPLWVASRGSLSPGGPSGPGEGSSHDSPRTEGPQNTSSLVSGMAQPREDGRVGSSLPVSRVSPRLFRLLRTRSSLPVSGRRQPSARASYASDSGPRSRAAFGSPADSRAMGLPFPTSRTTGRSLPAPEGPSRSWFVPGAENSSSSFRILSGRPRPAAAERNQEQAAAPSGAAEATIRPLALPSASGHEPPDKDARGPSPPSRGQDLLARGGTDASRRPGHPPPRGHPPSIPDPAESVTEPGPGTPGSFPGNADNEAPGPKRHEEGAGDFAVLGGTEVAGAGGSRAAADAAPWEEKAGAAAQRVAADFPDPEDPENDSSEDSALADGSDFPDTGPSEEERDGASMVLASPASGEGEAEIVMDGADLLEEDGTAFMQALELLEEGDVIVLDGPEWEEAYLVAADEPAVPRADGTAEEDTGIFAEGMLPGTEAPIGVSDVAMPMQDAIPFSTLREIPGDVAVLTRSADAEDAATYPIGDDAMTFFSRMPVRKFSIPVASHTEHLAFAKAAENVLSTGDRVTSERNGLGPPKDSGPPIQQTIPTKSKSEIIFPEKKAIATGVARTVLRGNVQAPEENVMVHKVQRWGDDTAFENDSILPEIQTIIPAMRTPSLTNVLTPDVLVSRVGTADPPLNNPIATSAEEANMKGSHAISTMEDDATIGKGQWIPSGRVTPRSSTITPTGDTEPTDDALLKMRKTFAERDPAPDDGVTKAGPVMKADKITLAEENIPNDTKLITLVLDDNDRIAAKANSFMAQVNSAEPLVDRTKHAPNPTQSDPDVATSTAQISPSMSDVSVTPSGKAYSTVSDDSVPFVKETPGSEIKSPVVLFRDNPTSTEMTSRSTGSGRTRHQTEASTEDAAPENNLKPNEEYYHGSGKAIGPKVIPNTFSFGSNTEALNSDHSDPGGFYVFPKQYGTTFSPLGGIATTTEGSHSSLTQDLDTKVDPTPLLYEMAASDLNVPLTSSMMDLKPMAIRNVAGVTTDGTEEIIFKDQKMATLNSMSGLRREDSTLLENTSFDPASKQETIHLDDNINAAVISTPFWPQKSLSMITDVAMNSVIKPDILRAENAPPKETEGLTLAMNYISDTVGDKDIAQPMLLTANSLILKPEAFSAKSQMLHEKEDPLPHGTGQLSEPPAKNSAMIKGAAIQEWQGTENDPNVLPLETVPFPVAPTMSIIEPINDEPDTTFIVNKDRSTQVDVSEFTNDEKNPIFEPNKRIAAPLASRKNHATVTDNTRKESENSKNGETFKHEVVPYINRATKNERANLPQGKEYITNDDTILRSSLSSDVSDDLVARDYPIFPKADGSSPIPDIFANPPNLNAVEDHVGYSVHDATSLPETIAPVLKEIITLGQDNVDVADTTSFQPEISYLGGKRSVFKDTGPNFVSSFSPVYVLPLIPNSIDSAINPTSLEDEAISVTRGTPSFSNNKLYLTTQAAHFKSQEDEDTSTVGEITNSQKGTHPVTSATDPVPVGFIDDATEFIPSSIKTSAVPFIKVDIPMEAEMPILSTENIKPKDGPASLSFNTSPSMGDKDILMTTNAPRILKYHSVPGKAQGPFLIKSAWPETISIVPVNSPLITPEWHTAEAQTLLPADSALGKFQVSHGAPSPANIMMPGDSTVENGTSNLLSDDTTTLLDGNLPTSATTTSKTDIRNNSILKDHGSVSEGSWMAPKGDDTLSLADMTALTYSPSGFEAHATNSPSRIITIPSDAGISENHQTIFVGEHDSGTEADKTNLPEDPANWKKVNPRTTEHSVFSGTPSFTPSLEMVAKAANDVHFLPEIPNRRVKSYSSVPDALLNMTDTKPYVINSTDSDRKDKLLRAKNEDTAAISNSAELQAAAATTAVEPRTQVDEARSAGPELTPSQFGTDPMTPFANSVIDGLPYEREKVPTEPMATGAITQDTKATSSVVDGTIFPDKDSNAEGDFIIHGGDTALSTGDTPLLVSETLSPLPDVPAIFTEDSLPEVSMLVASKASELAVENAETINETADPRGQIFEYQKNHWARSPESIFFIADSPTFGFSPTNSEHSPPATVSAISMPVKEVPASIYGPRDNSERVVHETMPTEESSHPGVARIAEEETAIPTEGNPPYGNAFVSGNHVTRTQTSATNSLLIPADIKMAVERESAATALKREGADIDSNDPKNPTDKANSKTGTTRTLMKAIPGDREMAYVRAKRGDAEEGPFLPVRRDSEDIKNHDPDTGYVLPWGGTDPFTMESPRVISTTPRHETPASSKGATRSMAHTLGASNTAIATSIKSQAEEHGTAVTEIANPQNNMLSVTSTRIPAAESISSVEDGTEILTDWTRVGTVPDAARAFSLNTEYTEAGDNQAISEGNPSLPTRYGSQPSNIHLPPLISDKLHTVHHAKEASVGDVIRIPPKRRKITAANPSSTNNPNSPTASTEAVTITFPNTDTRVQAFGPKYELLREEDTRFEPKLTHHPRVEGDESTLEVVDINPSLSRDAILQSDNLAPQDYLIDSEEDSNFAPQPNGFLAQQGYSWAEGTNSLPETAASEFEETVILEKDGLADSDTAFLLPDISYPERKRNALEDDHNAPKRAKTLMATSRDPVLASTRKETFALKERDSFDVQISRGEDFSEVSGTERNKMQEAAPAPVTFFTTLEAAGSNEGANTEPSIRVTATRDFLPTKRSTPTVSKTTDLHARYINPENDSPVSGADSTLVSIGDTALLTDVPLILNSDSIVGSTEETLPLKKTLLDDANRTLLEASGPAISTHSSARQFPYIYGTNPSSYQLAKEESASKEYNEILFVEKDSSAEGDVVSLAEENTSNKDLMTLVQDNNASAYVTEGYTIAPASPIIKMPIVTNVPSELGTYASYNKADSLYFSSKIIPANPTQTNSTESSQTITLEYEPPDSEIHTAILKSVAPGTMAYSSPGSKKMSSDFQKTTTVEQVNKVVDDATTFLLETSNPSEKRTDFAMVLDPNTGFPMEESRVFTMDNFGSAGEPAPIKNKDVFDMKNIATDVFTPERNPKVTVAEAQYVKNNFKPDRKGTSTSQAGSLPSALLMSPEADRMPMDTNMEMVTDVVTAANTAAAEDITSTGALPVQDGDSPIPRADVTMSLGNKPLLTHENPSLTLDAKANSATASLQGRNEAVLDDLVIPSEATETAVEQKETSIEDDTNGEHEITRFTNKASPIVSEDNVIQAEENLSNDTGLRGRDKSNSEENYILEANVSDLNRVVNSCLKDKNGLEPIACSNPITFKEKNAEDEFYAKNLLVDKVQVPMETITMNDVITNGTKTTQEVPTVEKGSRAGVKMTSFESNMPHSETTADTLKGDKYIASDWDSTFATTDPSSLRTESTRLSENIASPENQETSIPRDTGLSTYNTVGPRADSIITATNATSEEKEENGAAEKANLENDVTLTSSFINPKGADISYKIEVIDPVTNADILDAIISEKETTTSMFSASTLYTGHITSEDASTAPVSLGDPTLLTDAIAGRTHENLPLEEISLDDANRTVLEASGPAVSKKLLAVLEVPTPEWNVKHAQNELQAFQLESILPPADSILLSRNPAYTAPDVLAAVKAAPATESASSGEKYPALKRAISAAATINLREDNDFMIRATSYDTDNPLGEIASDEQEVVFQRDEEDATTEGDSVLQEEENPLYTIDFPPYITSSNILEGNKLASQDYSIFPKTEDTDSTSEGSKITADLSKLISQPSSPQKSLPITTSFSVPGADIISFGNQASKTQFYSDLPGDMPSMEQTGPMMAKVPTLTSLSNRSGDGFPIPGKGTAKDTTLSMNTITILGDEITTVKAQDSLLAKDSSLADLQMTKSHFLNAVTNHSAPMDHFGLLEDSMTKTTSHLHDHPLDASRESTVPSADSTDAERDPAITQEDSNTEMSFEIIAPSPGSPSLAKKLPVTSVAALGAEDFSPPKVYSPTPTTDIARNTTDTTISSTANNTTPKIRIAITSEAGHVTTTEDSSSESDFITTAVNLMTTFGYFISSMADKLTLLKEIPTSDFVSGLYGIETSTHAAEGITTTTSPAKLSADGIPLTEQEDIPDVSEGIRTSSHNAFEMNDEDEDEDAIDSTKEVSDFIVDGLEGEKIIEFDGSILSEEDDPNVMANVNGFIQNDDILEEIDTLSVADLTNSEEEDITIGVTNPAEDSVDDNNELWIEGNPEDELNAIALVLGASKSRDHSVSVGSEAKNTWEDKNTMKAFFTLLVGGPAESVTNGTDSFPGNPNAGSPTDPREDATTEINVTNLEEDDSEGSIE</sequence>
<reference evidence="18 19" key="1">
    <citation type="journal article" date="2007" name="Nature">
        <title>Genome of the marsupial Monodelphis domestica reveals innovation in non-coding sequences.</title>
        <authorList>
            <person name="Mikkelsen T.S."/>
            <person name="Wakefield M.J."/>
            <person name="Aken B."/>
            <person name="Amemiya C.T."/>
            <person name="Chang J.L."/>
            <person name="Duke S."/>
            <person name="Garber M."/>
            <person name="Gentles A.J."/>
            <person name="Goodstadt L."/>
            <person name="Heger A."/>
            <person name="Jurka J."/>
            <person name="Kamal M."/>
            <person name="Mauceli E."/>
            <person name="Searle S.M."/>
            <person name="Sharpe T."/>
            <person name="Baker M.L."/>
            <person name="Batzer M.A."/>
            <person name="Benos P.V."/>
            <person name="Belov K."/>
            <person name="Clamp M."/>
            <person name="Cook A."/>
            <person name="Cuff J."/>
            <person name="Das R."/>
            <person name="Davidow L."/>
            <person name="Deakin J.E."/>
            <person name="Fazzari M.J."/>
            <person name="Glass J.L."/>
            <person name="Grabherr M."/>
            <person name="Greally J.M."/>
            <person name="Gu W."/>
            <person name="Hore T.A."/>
            <person name="Huttley G.A."/>
            <person name="Kleber M."/>
            <person name="Jirtle R.L."/>
            <person name="Koina E."/>
            <person name="Lee J.T."/>
            <person name="Mahony S."/>
            <person name="Marra M.A."/>
            <person name="Miller R.D."/>
            <person name="Nicholls R.D."/>
            <person name="Oda M."/>
            <person name="Papenfuss A.T."/>
            <person name="Parra Z.E."/>
            <person name="Pollock D.D."/>
            <person name="Ray D.A."/>
            <person name="Schein J.E."/>
            <person name="Speed T.P."/>
            <person name="Thompson K."/>
            <person name="VandeBerg J.L."/>
            <person name="Wade C.M."/>
            <person name="Walker J.A."/>
            <person name="Waters P.D."/>
            <person name="Webber C."/>
            <person name="Weidman J.R."/>
            <person name="Xie X."/>
            <person name="Zody M.C."/>
            <person name="Baldwin J."/>
            <person name="Abdouelleil A."/>
            <person name="Abdulkadir J."/>
            <person name="Abebe A."/>
            <person name="Abera B."/>
            <person name="Abreu J."/>
            <person name="Acer S.C."/>
            <person name="Aftuck L."/>
            <person name="Alexander A."/>
            <person name="An P."/>
            <person name="Anderson E."/>
            <person name="Anderson S."/>
            <person name="Arachi H."/>
            <person name="Azer M."/>
            <person name="Bachantsang P."/>
            <person name="Barry A."/>
            <person name="Bayul T."/>
            <person name="Berlin A."/>
            <person name="Bessette D."/>
            <person name="Bloom T."/>
            <person name="Bloom T."/>
            <person name="Boguslavskiy L."/>
            <person name="Bonnet C."/>
            <person name="Boukhgalter B."/>
            <person name="Bourzgui I."/>
            <person name="Brown A."/>
            <person name="Cahill P."/>
            <person name="Channer S."/>
            <person name="Cheshatsang Y."/>
            <person name="Chuda L."/>
            <person name="Citroen M."/>
            <person name="Collymore A."/>
            <person name="Cooke P."/>
            <person name="Costello M."/>
            <person name="D'Aco K."/>
            <person name="Daza R."/>
            <person name="De Haan G."/>
            <person name="DeGray S."/>
            <person name="DeMaso C."/>
            <person name="Dhargay N."/>
            <person name="Dooley K."/>
            <person name="Dooley E."/>
            <person name="Doricent M."/>
            <person name="Dorje P."/>
            <person name="Dorjee K."/>
            <person name="Dupes A."/>
            <person name="Elong R."/>
            <person name="Falk J."/>
            <person name="Farina A."/>
            <person name="Faro S."/>
            <person name="Ferguson D."/>
            <person name="Fisher S."/>
            <person name="Foley C.D."/>
            <person name="Franke A."/>
            <person name="Friedrich D."/>
            <person name="Gadbois L."/>
            <person name="Gearin G."/>
            <person name="Gearin C.R."/>
            <person name="Giannoukos G."/>
            <person name="Goode T."/>
            <person name="Graham J."/>
            <person name="Grandbois E."/>
            <person name="Grewal S."/>
            <person name="Gyaltsen K."/>
            <person name="Hafez N."/>
            <person name="Hagos B."/>
            <person name="Hall J."/>
            <person name="Henson C."/>
            <person name="Hollinger A."/>
            <person name="Honan T."/>
            <person name="Huard M.D."/>
            <person name="Hughes L."/>
            <person name="Hurhula B."/>
            <person name="Husby M.E."/>
            <person name="Kamat A."/>
            <person name="Kanga B."/>
            <person name="Kashin S."/>
            <person name="Khazanovich D."/>
            <person name="Kisner P."/>
            <person name="Lance K."/>
            <person name="Lara M."/>
            <person name="Lee W."/>
            <person name="Lennon N."/>
            <person name="Letendre F."/>
            <person name="LeVine R."/>
            <person name="Lipovsky A."/>
            <person name="Liu X."/>
            <person name="Liu J."/>
            <person name="Liu S."/>
            <person name="Lokyitsang T."/>
            <person name="Lokyitsang Y."/>
            <person name="Lubonja R."/>
            <person name="Lui A."/>
            <person name="MacDonald P."/>
            <person name="Magnisalis V."/>
            <person name="Maru K."/>
            <person name="Matthews C."/>
            <person name="McCusker W."/>
            <person name="McDonough S."/>
            <person name="Mehta T."/>
            <person name="Meldrim J."/>
            <person name="Meneus L."/>
            <person name="Mihai O."/>
            <person name="Mihalev A."/>
            <person name="Mihova T."/>
            <person name="Mittelman R."/>
            <person name="Mlenga V."/>
            <person name="Montmayeur A."/>
            <person name="Mulrain L."/>
            <person name="Navidi A."/>
            <person name="Naylor J."/>
            <person name="Negash T."/>
            <person name="Nguyen T."/>
            <person name="Nguyen N."/>
            <person name="Nicol R."/>
            <person name="Norbu C."/>
            <person name="Norbu N."/>
            <person name="Novod N."/>
            <person name="O'Neill B."/>
            <person name="Osman S."/>
            <person name="Markiewicz E."/>
            <person name="Oyono O.L."/>
            <person name="Patti C."/>
            <person name="Phunkhang P."/>
            <person name="Pierre F."/>
            <person name="Priest M."/>
            <person name="Raghuraman S."/>
            <person name="Rege F."/>
            <person name="Reyes R."/>
            <person name="Rise C."/>
            <person name="Rogov P."/>
            <person name="Ross K."/>
            <person name="Ryan E."/>
            <person name="Settipalli S."/>
            <person name="Shea T."/>
            <person name="Sherpa N."/>
            <person name="Shi L."/>
            <person name="Shih D."/>
            <person name="Sparrow T."/>
            <person name="Spaulding J."/>
            <person name="Stalker J."/>
            <person name="Stange-Thomann N."/>
            <person name="Stavropoulos S."/>
            <person name="Stone C."/>
            <person name="Strader C."/>
            <person name="Tesfaye S."/>
            <person name="Thomson T."/>
            <person name="Thoulutsang Y."/>
            <person name="Thoulutsang D."/>
            <person name="Topham K."/>
            <person name="Topping I."/>
            <person name="Tsamla T."/>
            <person name="Vassiliev H."/>
            <person name="Vo A."/>
            <person name="Wangchuk T."/>
            <person name="Wangdi T."/>
            <person name="Weiand M."/>
            <person name="Wilkinson J."/>
            <person name="Wilson A."/>
            <person name="Yadav S."/>
            <person name="Young G."/>
            <person name="Yu Q."/>
            <person name="Zembek L."/>
            <person name="Zhong D."/>
            <person name="Zimmer A."/>
            <person name="Zwirko Z."/>
            <person name="Jaffe D.B."/>
            <person name="Alvarez P."/>
            <person name="Brockman W."/>
            <person name="Butler J."/>
            <person name="Chin C."/>
            <person name="Gnerre S."/>
            <person name="MacCallum I."/>
            <person name="Graves J.A."/>
            <person name="Ponting C.P."/>
            <person name="Breen M."/>
            <person name="Samollow P.B."/>
            <person name="Lander E.S."/>
            <person name="Lindblad-Toh K."/>
        </authorList>
    </citation>
    <scope>NUCLEOTIDE SEQUENCE [LARGE SCALE GENOMIC DNA]</scope>
</reference>
<feature type="compositionally biased region" description="Polar residues" evidence="16">
    <location>
        <begin position="1025"/>
        <end position="1058"/>
    </location>
</feature>
<name>K7E3G0_MONDO</name>
<evidence type="ECO:0000256" key="1">
    <source>
        <dbReference type="ARBA" id="ARBA00004218"/>
    </source>
</evidence>
<evidence type="ECO:0000256" key="3">
    <source>
        <dbReference type="ARBA" id="ARBA00004273"/>
    </source>
</evidence>
<dbReference type="GO" id="GO:0007283">
    <property type="term" value="P:spermatogenesis"/>
    <property type="evidence" value="ECO:0000318"/>
    <property type="project" value="GO_Central"/>
</dbReference>